<dbReference type="InterPro" id="IPR046373">
    <property type="entry name" value="Acyl-CoA_Oxase/DH_mid-dom_sf"/>
</dbReference>
<dbReference type="AlphaFoldDB" id="A0A1S1NPE3"/>
<dbReference type="InterPro" id="IPR009100">
    <property type="entry name" value="AcylCoA_DH/oxidase_NM_dom_sf"/>
</dbReference>
<protein>
    <submittedName>
        <fullName evidence="9">Acyl-CoA dehydrogenase</fullName>
    </submittedName>
</protein>
<dbReference type="GO" id="GO:0005886">
    <property type="term" value="C:plasma membrane"/>
    <property type="evidence" value="ECO:0007669"/>
    <property type="project" value="TreeGrafter"/>
</dbReference>
<comment type="cofactor">
    <cofactor evidence="1 6">
        <name>FAD</name>
        <dbReference type="ChEBI" id="CHEBI:57692"/>
    </cofactor>
</comment>
<evidence type="ECO:0000313" key="9">
    <source>
        <dbReference type="EMBL" id="OHV06377.1"/>
    </source>
</evidence>
<dbReference type="InterPro" id="IPR006091">
    <property type="entry name" value="Acyl-CoA_Oxase/DH_mid-dom"/>
</dbReference>
<dbReference type="Proteomes" id="UP000179734">
    <property type="component" value="Unassembled WGS sequence"/>
</dbReference>
<evidence type="ECO:0000313" key="10">
    <source>
        <dbReference type="Proteomes" id="UP000179734"/>
    </source>
</evidence>
<organism evidence="9 10">
    <name type="scientific">Mycobacterium talmoniae</name>
    <dbReference type="NCBI Taxonomy" id="1858794"/>
    <lineage>
        <taxon>Bacteria</taxon>
        <taxon>Bacillati</taxon>
        <taxon>Actinomycetota</taxon>
        <taxon>Actinomycetes</taxon>
        <taxon>Mycobacteriales</taxon>
        <taxon>Mycobacteriaceae</taxon>
        <taxon>Mycobacterium</taxon>
    </lineage>
</organism>
<evidence type="ECO:0000259" key="8">
    <source>
        <dbReference type="Pfam" id="PF02770"/>
    </source>
</evidence>
<comment type="similarity">
    <text evidence="2 6">Belongs to the acyl-CoA dehydrogenase family.</text>
</comment>
<dbReference type="Gene3D" id="1.10.540.10">
    <property type="entry name" value="Acyl-CoA dehydrogenase/oxidase, N-terminal domain"/>
    <property type="match status" value="1"/>
</dbReference>
<evidence type="ECO:0000256" key="5">
    <source>
        <dbReference type="ARBA" id="ARBA00023002"/>
    </source>
</evidence>
<keyword evidence="4 6" id="KW-0274">FAD</keyword>
<dbReference type="EMBL" id="MLQM01000005">
    <property type="protein sequence ID" value="OHV06377.1"/>
    <property type="molecule type" value="Genomic_DNA"/>
</dbReference>
<keyword evidence="3 6" id="KW-0285">Flavoprotein</keyword>
<dbReference type="Pfam" id="PF00441">
    <property type="entry name" value="Acyl-CoA_dh_1"/>
    <property type="match status" value="1"/>
</dbReference>
<evidence type="ECO:0000256" key="1">
    <source>
        <dbReference type="ARBA" id="ARBA00001974"/>
    </source>
</evidence>
<dbReference type="Gene3D" id="2.40.110.10">
    <property type="entry name" value="Butyryl-CoA Dehydrogenase, subunit A, domain 2"/>
    <property type="match status" value="1"/>
</dbReference>
<reference evidence="9 10" key="1">
    <citation type="submission" date="2016-10" db="EMBL/GenBank/DDBJ databases">
        <title>Genome sequence of Mycobacterium talmonii.</title>
        <authorList>
            <person name="Greninger A.L."/>
            <person name="Elliott B."/>
            <person name="Vasireddy S."/>
            <person name="Vasireddy R."/>
        </authorList>
    </citation>
    <scope>NUCLEOTIDE SEQUENCE [LARGE SCALE GENOMIC DNA]</scope>
    <source>
        <strain evidence="10">NE-TNMC-100812</strain>
    </source>
</reference>
<name>A0A1S1NPE3_9MYCO</name>
<evidence type="ECO:0000256" key="2">
    <source>
        <dbReference type="ARBA" id="ARBA00009347"/>
    </source>
</evidence>
<dbReference type="InterPro" id="IPR036250">
    <property type="entry name" value="AcylCo_DH-like_C"/>
</dbReference>
<evidence type="ECO:0000256" key="4">
    <source>
        <dbReference type="ARBA" id="ARBA00022827"/>
    </source>
</evidence>
<keyword evidence="5 6" id="KW-0560">Oxidoreductase</keyword>
<dbReference type="RefSeq" id="WP_071020574.1">
    <property type="nucleotide sequence ID" value="NZ_MLQM01000005.1"/>
</dbReference>
<feature type="domain" description="Acyl-CoA dehydrogenase/oxidase C-terminal" evidence="7">
    <location>
        <begin position="220"/>
        <end position="360"/>
    </location>
</feature>
<dbReference type="PANTHER" id="PTHR43292:SF3">
    <property type="entry name" value="ACYL-COA DEHYDROGENASE FADE29"/>
    <property type="match status" value="1"/>
</dbReference>
<proteinExistence type="inferred from homology"/>
<dbReference type="SUPFAM" id="SSF47203">
    <property type="entry name" value="Acyl-CoA dehydrogenase C-terminal domain-like"/>
    <property type="match status" value="1"/>
</dbReference>
<dbReference type="FunFam" id="2.40.110.10:FF:000011">
    <property type="entry name" value="Acyl-CoA dehydrogenase FadE34"/>
    <property type="match status" value="1"/>
</dbReference>
<dbReference type="SUPFAM" id="SSF56645">
    <property type="entry name" value="Acyl-CoA dehydrogenase NM domain-like"/>
    <property type="match status" value="1"/>
</dbReference>
<accession>A0A1S1NPE3</accession>
<comment type="caution">
    <text evidence="9">The sequence shown here is derived from an EMBL/GenBank/DDBJ whole genome shotgun (WGS) entry which is preliminary data.</text>
</comment>
<dbReference type="Gene3D" id="1.20.140.10">
    <property type="entry name" value="Butyryl-CoA Dehydrogenase, subunit A, domain 3"/>
    <property type="match status" value="1"/>
</dbReference>
<evidence type="ECO:0000256" key="6">
    <source>
        <dbReference type="RuleBase" id="RU362125"/>
    </source>
</evidence>
<dbReference type="Pfam" id="PF02770">
    <property type="entry name" value="Acyl-CoA_dh_M"/>
    <property type="match status" value="1"/>
</dbReference>
<evidence type="ECO:0000259" key="7">
    <source>
        <dbReference type="Pfam" id="PF00441"/>
    </source>
</evidence>
<dbReference type="InterPro" id="IPR009075">
    <property type="entry name" value="AcylCo_DH/oxidase_C"/>
</dbReference>
<dbReference type="GO" id="GO:0016627">
    <property type="term" value="F:oxidoreductase activity, acting on the CH-CH group of donors"/>
    <property type="evidence" value="ECO:0007669"/>
    <property type="project" value="InterPro"/>
</dbReference>
<dbReference type="PANTHER" id="PTHR43292">
    <property type="entry name" value="ACYL-COA DEHYDROGENASE"/>
    <property type="match status" value="1"/>
</dbReference>
<dbReference type="GO" id="GO:0050660">
    <property type="term" value="F:flavin adenine dinucleotide binding"/>
    <property type="evidence" value="ECO:0007669"/>
    <property type="project" value="InterPro"/>
</dbReference>
<dbReference type="InterPro" id="IPR052161">
    <property type="entry name" value="Mycobact_Acyl-CoA_DH"/>
</dbReference>
<evidence type="ECO:0000256" key="3">
    <source>
        <dbReference type="ARBA" id="ARBA00022630"/>
    </source>
</evidence>
<gene>
    <name evidence="9" type="ORF">BKN37_02040</name>
</gene>
<keyword evidence="10" id="KW-1185">Reference proteome</keyword>
<feature type="domain" description="Acyl-CoA oxidase/dehydrogenase middle" evidence="8">
    <location>
        <begin position="117"/>
        <end position="208"/>
    </location>
</feature>
<dbReference type="InterPro" id="IPR037069">
    <property type="entry name" value="AcylCoA_DH/ox_N_sf"/>
</dbReference>
<sequence length="365" mass="40580">MNIAAFQADLRAWLDENDLRPGPDDSLEGHLKQFARVSAALYEADWMRYGWPVEAGGLGGPAMLRAVVGEEVVGRRLAEPGPYSMLEVLAPTMIDYAPPELAAEMVPLLLSGREQWCQGFSEPGSGSDLASLTTRATPHGDQWVINGQKVWTSFAQYSHRCILLTRTGDGHDGITAFFIDMDTPGIDVRPLRTMHGVDEFCEVYFDDVVVDGSRMLGQPGDGWQLAMDLLPYERSTCFWQRIAYLYARFDALIAEVKRQGAAVDNDLGAVYLALHTLRSRSRATQHRLADGGRLGPDTSIDKVLLASAEQLLYDTTRDLLPGRIELDDAEWRAEYLYSRAATIYGGTAEIQRNIIARRLLDLPKE</sequence>